<proteinExistence type="predicted"/>
<evidence type="ECO:0008006" key="5">
    <source>
        <dbReference type="Google" id="ProtNLM"/>
    </source>
</evidence>
<dbReference type="Pfam" id="PF04314">
    <property type="entry name" value="PCuAC"/>
    <property type="match status" value="1"/>
</dbReference>
<dbReference type="OrthoDB" id="9796962at2"/>
<dbReference type="SUPFAM" id="SSF110087">
    <property type="entry name" value="DR1885-like metal-binding protein"/>
    <property type="match status" value="1"/>
</dbReference>
<dbReference type="AlphaFoldDB" id="A0A4R6UGV3"/>
<gene>
    <name evidence="3" type="ORF">DFR43_103197</name>
</gene>
<evidence type="ECO:0000256" key="2">
    <source>
        <dbReference type="SAM" id="SignalP"/>
    </source>
</evidence>
<dbReference type="Gene3D" id="2.60.40.1890">
    <property type="entry name" value="PCu(A)C copper chaperone"/>
    <property type="match status" value="1"/>
</dbReference>
<dbReference type="Proteomes" id="UP000295510">
    <property type="component" value="Unassembled WGS sequence"/>
</dbReference>
<dbReference type="EMBL" id="SNYL01000003">
    <property type="protein sequence ID" value="TDQ44453.1"/>
    <property type="molecule type" value="Genomic_DNA"/>
</dbReference>
<dbReference type="InterPro" id="IPR036182">
    <property type="entry name" value="PCuAC_sf"/>
</dbReference>
<comment type="caution">
    <text evidence="3">The sequence shown here is derived from an EMBL/GenBank/DDBJ whole genome shotgun (WGS) entry which is preliminary data.</text>
</comment>
<dbReference type="PANTHER" id="PTHR36302">
    <property type="entry name" value="BLR7088 PROTEIN"/>
    <property type="match status" value="1"/>
</dbReference>
<feature type="region of interest" description="Disordered" evidence="1">
    <location>
        <begin position="142"/>
        <end position="167"/>
    </location>
</feature>
<evidence type="ECO:0000313" key="3">
    <source>
        <dbReference type="EMBL" id="TDQ44453.1"/>
    </source>
</evidence>
<reference evidence="3 4" key="1">
    <citation type="submission" date="2019-03" db="EMBL/GenBank/DDBJ databases">
        <title>Genomic Encyclopedia of Type Strains, Phase IV (KMG-IV): sequencing the most valuable type-strain genomes for metagenomic binning, comparative biology and taxonomic classification.</title>
        <authorList>
            <person name="Goeker M."/>
        </authorList>
    </citation>
    <scope>NUCLEOTIDE SEQUENCE [LARGE SCALE GENOMIC DNA]</scope>
    <source>
        <strain evidence="3 4">DSM 19605</strain>
    </source>
</reference>
<sequence>MSIKRFVIAGLLAITAQAWAQVQITIEDAWVRGTVAQQKATGAFMRLTATQNARLVAAESPVAGVVEIHEMAMENNVMKMRAVPGLELAAGRTVELKPGGFHVMLMDLKQAIKPGDTVPLTLVFEDANQLRFTQQIQAPVRALASGQSGHGHHGQPQAPAGHGGHKH</sequence>
<protein>
    <recommendedName>
        <fullName evidence="5">Copper(I)-binding protein</fullName>
    </recommendedName>
</protein>
<dbReference type="PANTHER" id="PTHR36302:SF1">
    <property type="entry name" value="COPPER CHAPERONE PCU(A)C"/>
    <property type="match status" value="1"/>
</dbReference>
<keyword evidence="2" id="KW-0732">Signal</keyword>
<dbReference type="RefSeq" id="WP_133596049.1">
    <property type="nucleotide sequence ID" value="NZ_SNYL01000003.1"/>
</dbReference>
<evidence type="ECO:0000313" key="4">
    <source>
        <dbReference type="Proteomes" id="UP000295510"/>
    </source>
</evidence>
<feature type="chain" id="PRO_5020476553" description="Copper(I)-binding protein" evidence="2">
    <location>
        <begin position="21"/>
        <end position="167"/>
    </location>
</feature>
<evidence type="ECO:0000256" key="1">
    <source>
        <dbReference type="SAM" id="MobiDB-lite"/>
    </source>
</evidence>
<dbReference type="InterPro" id="IPR007410">
    <property type="entry name" value="LpqE-like"/>
</dbReference>
<dbReference type="InterPro" id="IPR058248">
    <property type="entry name" value="Lxx211020-like"/>
</dbReference>
<accession>A0A4R6UGV3</accession>
<organism evidence="3 4">
    <name type="scientific">Tepidicella xavieri</name>
    <dbReference type="NCBI Taxonomy" id="360241"/>
    <lineage>
        <taxon>Bacteria</taxon>
        <taxon>Pseudomonadati</taxon>
        <taxon>Pseudomonadota</taxon>
        <taxon>Betaproteobacteria</taxon>
        <taxon>Burkholderiales</taxon>
        <taxon>Tepidicella</taxon>
    </lineage>
</organism>
<name>A0A4R6UGV3_9BURK</name>
<keyword evidence="4" id="KW-1185">Reference proteome</keyword>
<feature type="signal peptide" evidence="2">
    <location>
        <begin position="1"/>
        <end position="20"/>
    </location>
</feature>